<feature type="transmembrane region" description="Helical" evidence="8">
    <location>
        <begin position="39"/>
        <end position="56"/>
    </location>
</feature>
<dbReference type="Proteomes" id="UP000054097">
    <property type="component" value="Unassembled WGS sequence"/>
</dbReference>
<feature type="domain" description="Cation efflux protein cytoplasmic" evidence="10">
    <location>
        <begin position="327"/>
        <end position="392"/>
    </location>
</feature>
<evidence type="ECO:0008006" key="13">
    <source>
        <dbReference type="Google" id="ProtNLM"/>
    </source>
</evidence>
<dbReference type="GO" id="GO:0016020">
    <property type="term" value="C:membrane"/>
    <property type="evidence" value="ECO:0007669"/>
    <property type="project" value="UniProtKB-SubCell"/>
</dbReference>
<evidence type="ECO:0000256" key="2">
    <source>
        <dbReference type="ARBA" id="ARBA00008873"/>
    </source>
</evidence>
<evidence type="ECO:0000256" key="8">
    <source>
        <dbReference type="SAM" id="Phobius"/>
    </source>
</evidence>
<keyword evidence="6 8" id="KW-1133">Transmembrane helix</keyword>
<sequence>MGLSRTTKISILLGITGSFFVVELVVGYVVGSLALIADAYHMLNDAISLGIALYAIRLSKRTANVRYTYGWHRAEVIAALTNGVFLLALCFSILMESFERFAHPPEIDNPRLVVIVGAVGLGCNLFGLALFHDHGHDHGHNHGHGHGHGDKPASVHNHLEHAEADIENPVPIRRSDSIHSIYGLPAQNRAAIKQVAQEYYQQSRPGPSNELDVQERGENDIALDDHFMSPTTIKSHSTKNDKHAHHDAPSDGSLNIRGVLLHVAGDALGSIGVVVSGLIIWFVGSPGRFYADPALSVAITILIMCSAIPLVRSAGFILLQGVPSFISLSDVRAGIADVPGVDSVHELHVWQLSEARLIASVHIKVSPTRSYMDIVRDVKSVFHRHGIHSGTVQPEFADDGSDTKCEITCPPNTCSTKEACCPLPAIKED</sequence>
<proteinExistence type="inferred from homology"/>
<comment type="subcellular location">
    <subcellularLocation>
        <location evidence="1">Membrane</location>
        <topology evidence="1">Multi-pass membrane protein</topology>
    </subcellularLocation>
</comment>
<dbReference type="InterPro" id="IPR002524">
    <property type="entry name" value="Cation_efflux"/>
</dbReference>
<keyword evidence="4 8" id="KW-0812">Transmembrane</keyword>
<dbReference type="STRING" id="933852.A0A0C2XEF6"/>
<protein>
    <recommendedName>
        <fullName evidence="13">Cation efflux protein</fullName>
    </recommendedName>
</protein>
<reference evidence="12" key="2">
    <citation type="submission" date="2015-01" db="EMBL/GenBank/DDBJ databases">
        <title>Evolutionary Origins and Diversification of the Mycorrhizal Mutualists.</title>
        <authorList>
            <consortium name="DOE Joint Genome Institute"/>
            <consortium name="Mycorrhizal Genomics Consortium"/>
            <person name="Kohler A."/>
            <person name="Kuo A."/>
            <person name="Nagy L.G."/>
            <person name="Floudas D."/>
            <person name="Copeland A."/>
            <person name="Barry K.W."/>
            <person name="Cichocki N."/>
            <person name="Veneault-Fourrey C."/>
            <person name="LaButti K."/>
            <person name="Lindquist E.A."/>
            <person name="Lipzen A."/>
            <person name="Lundell T."/>
            <person name="Morin E."/>
            <person name="Murat C."/>
            <person name="Riley R."/>
            <person name="Ohm R."/>
            <person name="Sun H."/>
            <person name="Tunlid A."/>
            <person name="Henrissat B."/>
            <person name="Grigoriev I.V."/>
            <person name="Hibbett D.S."/>
            <person name="Martin F."/>
        </authorList>
    </citation>
    <scope>NUCLEOTIDE SEQUENCE [LARGE SCALE GENOMIC DNA]</scope>
    <source>
        <strain evidence="12">MAFF 305830</strain>
    </source>
</reference>
<dbReference type="EMBL" id="KN824298">
    <property type="protein sequence ID" value="KIM27497.1"/>
    <property type="molecule type" value="Genomic_DNA"/>
</dbReference>
<feature type="transmembrane region" description="Helical" evidence="8">
    <location>
        <begin position="76"/>
        <end position="94"/>
    </location>
</feature>
<dbReference type="GO" id="GO:0005385">
    <property type="term" value="F:zinc ion transmembrane transporter activity"/>
    <property type="evidence" value="ECO:0007669"/>
    <property type="project" value="TreeGrafter"/>
</dbReference>
<evidence type="ECO:0000256" key="3">
    <source>
        <dbReference type="ARBA" id="ARBA00022448"/>
    </source>
</evidence>
<dbReference type="PANTHER" id="PTHR45820:SF4">
    <property type="entry name" value="ZINC TRANSPORTER 63C, ISOFORM F"/>
    <property type="match status" value="1"/>
</dbReference>
<dbReference type="SUPFAM" id="SSF161111">
    <property type="entry name" value="Cation efflux protein transmembrane domain-like"/>
    <property type="match status" value="1"/>
</dbReference>
<dbReference type="InterPro" id="IPR036837">
    <property type="entry name" value="Cation_efflux_CTD_sf"/>
</dbReference>
<dbReference type="GO" id="GO:0006882">
    <property type="term" value="P:intracellular zinc ion homeostasis"/>
    <property type="evidence" value="ECO:0007669"/>
    <property type="project" value="TreeGrafter"/>
</dbReference>
<dbReference type="Pfam" id="PF16916">
    <property type="entry name" value="ZT_dimer"/>
    <property type="match status" value="1"/>
</dbReference>
<dbReference type="SUPFAM" id="SSF160240">
    <property type="entry name" value="Cation efflux protein cytoplasmic domain-like"/>
    <property type="match status" value="1"/>
</dbReference>
<feature type="domain" description="Cation efflux protein transmembrane" evidence="9">
    <location>
        <begin position="13"/>
        <end position="319"/>
    </location>
</feature>
<dbReference type="InterPro" id="IPR058533">
    <property type="entry name" value="Cation_efflux_TM"/>
</dbReference>
<keyword evidence="12" id="KW-1185">Reference proteome</keyword>
<evidence type="ECO:0000313" key="12">
    <source>
        <dbReference type="Proteomes" id="UP000054097"/>
    </source>
</evidence>
<evidence type="ECO:0000313" key="11">
    <source>
        <dbReference type="EMBL" id="KIM27497.1"/>
    </source>
</evidence>
<evidence type="ECO:0000259" key="10">
    <source>
        <dbReference type="Pfam" id="PF16916"/>
    </source>
</evidence>
<evidence type="ECO:0000256" key="1">
    <source>
        <dbReference type="ARBA" id="ARBA00004141"/>
    </source>
</evidence>
<evidence type="ECO:0000256" key="6">
    <source>
        <dbReference type="ARBA" id="ARBA00022989"/>
    </source>
</evidence>
<evidence type="ECO:0000256" key="5">
    <source>
        <dbReference type="ARBA" id="ARBA00022833"/>
    </source>
</evidence>
<feature type="transmembrane region" description="Helical" evidence="8">
    <location>
        <begin position="259"/>
        <end position="283"/>
    </location>
</feature>
<evidence type="ECO:0000256" key="4">
    <source>
        <dbReference type="ARBA" id="ARBA00022692"/>
    </source>
</evidence>
<keyword evidence="7 8" id="KW-0472">Membrane</keyword>
<comment type="similarity">
    <text evidence="2">Belongs to the cation diffusion facilitator (CDF) transporter (TC 2.A.4) family. SLC30A subfamily.</text>
</comment>
<reference evidence="11 12" key="1">
    <citation type="submission" date="2014-04" db="EMBL/GenBank/DDBJ databases">
        <authorList>
            <consortium name="DOE Joint Genome Institute"/>
            <person name="Kuo A."/>
            <person name="Zuccaro A."/>
            <person name="Kohler A."/>
            <person name="Nagy L.G."/>
            <person name="Floudas D."/>
            <person name="Copeland A."/>
            <person name="Barry K.W."/>
            <person name="Cichocki N."/>
            <person name="Veneault-Fourrey C."/>
            <person name="LaButti K."/>
            <person name="Lindquist E.A."/>
            <person name="Lipzen A."/>
            <person name="Lundell T."/>
            <person name="Morin E."/>
            <person name="Murat C."/>
            <person name="Sun H."/>
            <person name="Tunlid A."/>
            <person name="Henrissat B."/>
            <person name="Grigoriev I.V."/>
            <person name="Hibbett D.S."/>
            <person name="Martin F."/>
            <person name="Nordberg H.P."/>
            <person name="Cantor M.N."/>
            <person name="Hua S.X."/>
        </authorList>
    </citation>
    <scope>NUCLEOTIDE SEQUENCE [LARGE SCALE GENOMIC DNA]</scope>
    <source>
        <strain evidence="11 12">MAFF 305830</strain>
    </source>
</reference>
<feature type="transmembrane region" description="Helical" evidence="8">
    <location>
        <begin position="114"/>
        <end position="131"/>
    </location>
</feature>
<feature type="transmembrane region" description="Helical" evidence="8">
    <location>
        <begin position="12"/>
        <end position="33"/>
    </location>
</feature>
<dbReference type="InterPro" id="IPR027470">
    <property type="entry name" value="Cation_efflux_CTD"/>
</dbReference>
<dbReference type="OrthoDB" id="9944568at2759"/>
<name>A0A0C2XEF6_SERVB</name>
<dbReference type="PANTHER" id="PTHR45820">
    <property type="entry name" value="FI23527P1"/>
    <property type="match status" value="1"/>
</dbReference>
<accession>A0A0C2XEF6</accession>
<keyword evidence="5" id="KW-0862">Zinc</keyword>
<evidence type="ECO:0000256" key="7">
    <source>
        <dbReference type="ARBA" id="ARBA00023136"/>
    </source>
</evidence>
<evidence type="ECO:0000259" key="9">
    <source>
        <dbReference type="Pfam" id="PF01545"/>
    </source>
</evidence>
<dbReference type="HOGENOM" id="CLU_013430_4_3_1"/>
<dbReference type="Pfam" id="PF01545">
    <property type="entry name" value="Cation_efflux"/>
    <property type="match status" value="1"/>
</dbReference>
<dbReference type="NCBIfam" id="TIGR01297">
    <property type="entry name" value="CDF"/>
    <property type="match status" value="1"/>
</dbReference>
<gene>
    <name evidence="11" type="ORF">M408DRAFT_310752</name>
</gene>
<dbReference type="InterPro" id="IPR027469">
    <property type="entry name" value="Cation_efflux_TMD_sf"/>
</dbReference>
<feature type="transmembrane region" description="Helical" evidence="8">
    <location>
        <begin position="295"/>
        <end position="319"/>
    </location>
</feature>
<dbReference type="Gene3D" id="1.20.1510.10">
    <property type="entry name" value="Cation efflux protein transmembrane domain"/>
    <property type="match status" value="2"/>
</dbReference>
<dbReference type="AlphaFoldDB" id="A0A0C2XEF6"/>
<organism evidence="11 12">
    <name type="scientific">Serendipita vermifera MAFF 305830</name>
    <dbReference type="NCBI Taxonomy" id="933852"/>
    <lineage>
        <taxon>Eukaryota</taxon>
        <taxon>Fungi</taxon>
        <taxon>Dikarya</taxon>
        <taxon>Basidiomycota</taxon>
        <taxon>Agaricomycotina</taxon>
        <taxon>Agaricomycetes</taxon>
        <taxon>Sebacinales</taxon>
        <taxon>Serendipitaceae</taxon>
        <taxon>Serendipita</taxon>
    </lineage>
</organism>
<keyword evidence="3" id="KW-0813">Transport</keyword>